<evidence type="ECO:0000256" key="1">
    <source>
        <dbReference type="SAM" id="MobiDB-lite"/>
    </source>
</evidence>
<organism evidence="2 3">
    <name type="scientific">Rhodococcus olei</name>
    <dbReference type="NCBI Taxonomy" id="2161675"/>
    <lineage>
        <taxon>Bacteria</taxon>
        <taxon>Bacillati</taxon>
        <taxon>Actinomycetota</taxon>
        <taxon>Actinomycetes</taxon>
        <taxon>Mycobacteriales</taxon>
        <taxon>Nocardiaceae</taxon>
        <taxon>Rhodococcus</taxon>
    </lineage>
</organism>
<name>A0ABP8P0Y9_9NOCA</name>
<evidence type="ECO:0000313" key="2">
    <source>
        <dbReference type="EMBL" id="GAA4479632.1"/>
    </source>
</evidence>
<feature type="region of interest" description="Disordered" evidence="1">
    <location>
        <begin position="89"/>
        <end position="111"/>
    </location>
</feature>
<protein>
    <submittedName>
        <fullName evidence="2">Uncharacterized protein</fullName>
    </submittedName>
</protein>
<evidence type="ECO:0000313" key="3">
    <source>
        <dbReference type="Proteomes" id="UP001501183"/>
    </source>
</evidence>
<dbReference type="EMBL" id="BAABFB010000041">
    <property type="protein sequence ID" value="GAA4479632.1"/>
    <property type="molecule type" value="Genomic_DNA"/>
</dbReference>
<gene>
    <name evidence="2" type="ORF">GCM10023094_25070</name>
</gene>
<proteinExistence type="predicted"/>
<keyword evidence="3" id="KW-1185">Reference proteome</keyword>
<dbReference type="Proteomes" id="UP001501183">
    <property type="component" value="Unassembled WGS sequence"/>
</dbReference>
<comment type="caution">
    <text evidence="2">The sequence shown here is derived from an EMBL/GenBank/DDBJ whole genome shotgun (WGS) entry which is preliminary data.</text>
</comment>
<accession>A0ABP8P0Y9</accession>
<sequence>MTGLLPVGVDLASVAVNMLSGKAAKAAPELLGRQANTVATSISAQAETLDLPKLSTSLTKLSQSQGAEDLVLLVGEGLSAGHFFAPARTPTTTASSSTMPAATPFSGFRTG</sequence>
<reference evidence="3" key="1">
    <citation type="journal article" date="2019" name="Int. J. Syst. Evol. Microbiol.">
        <title>The Global Catalogue of Microorganisms (GCM) 10K type strain sequencing project: providing services to taxonomists for standard genome sequencing and annotation.</title>
        <authorList>
            <consortium name="The Broad Institute Genomics Platform"/>
            <consortium name="The Broad Institute Genome Sequencing Center for Infectious Disease"/>
            <person name="Wu L."/>
            <person name="Ma J."/>
        </authorList>
    </citation>
    <scope>NUCLEOTIDE SEQUENCE [LARGE SCALE GENOMIC DNA]</scope>
    <source>
        <strain evidence="3">JCM 32206</strain>
    </source>
</reference>